<reference evidence="4" key="1">
    <citation type="journal article" date="2016" name="Front. Microbiol.">
        <title>Molecular Keys to the Janthinobacterium and Duganella spp. Interaction with the Plant Pathogen Fusarium graminearum.</title>
        <authorList>
            <person name="Haack F.S."/>
            <person name="Poehlein A."/>
            <person name="Kroger C."/>
            <person name="Voigt C.A."/>
            <person name="Piepenbring M."/>
            <person name="Bode H.B."/>
            <person name="Daniel R."/>
            <person name="Schafer W."/>
            <person name="Streit W.R."/>
        </authorList>
    </citation>
    <scope>NUCLEOTIDE SEQUENCE [LARGE SCALE GENOMIC DNA]</scope>
    <source>
        <strain evidence="4">T54</strain>
    </source>
</reference>
<keyword evidence="4" id="KW-1185">Reference proteome</keyword>
<gene>
    <name evidence="3" type="primary">osmY_3</name>
    <name evidence="3" type="ORF">DUPY_47470</name>
</gene>
<dbReference type="PANTHER" id="PTHR34606:SF15">
    <property type="entry name" value="BON DOMAIN-CONTAINING PROTEIN"/>
    <property type="match status" value="1"/>
</dbReference>
<comment type="caution">
    <text evidence="3">The sequence shown here is derived from an EMBL/GenBank/DDBJ whole genome shotgun (WGS) entry which is preliminary data.</text>
</comment>
<keyword evidence="1" id="KW-0732">Signal</keyword>
<dbReference type="InterPro" id="IPR007055">
    <property type="entry name" value="BON_dom"/>
</dbReference>
<dbReference type="Gene3D" id="3.30.1340.30">
    <property type="match status" value="1"/>
</dbReference>
<proteinExistence type="predicted"/>
<feature type="chain" id="PRO_5009206650" evidence="1">
    <location>
        <begin position="28"/>
        <end position="110"/>
    </location>
</feature>
<sequence>MMTNKLLARLMVAATLTAAAATGTAFAAGQQEAAMAGAAKSGTAATDEAITSKIKSSLAEHKEVGVTTTDGVVVLSGAVPSTEVGTKAIQAASAVPGVKEVKSELTVATK</sequence>
<evidence type="ECO:0000256" key="1">
    <source>
        <dbReference type="SAM" id="SignalP"/>
    </source>
</evidence>
<protein>
    <submittedName>
        <fullName evidence="3">Osmotically-inducible protein Y</fullName>
    </submittedName>
</protein>
<dbReference type="PANTHER" id="PTHR34606">
    <property type="entry name" value="BON DOMAIN-CONTAINING PROTEIN"/>
    <property type="match status" value="1"/>
</dbReference>
<dbReference type="OrthoDB" id="8781765at2"/>
<evidence type="ECO:0000313" key="4">
    <source>
        <dbReference type="Proteomes" id="UP000175989"/>
    </source>
</evidence>
<feature type="domain" description="BON" evidence="2">
    <location>
        <begin position="41"/>
        <end position="109"/>
    </location>
</feature>
<feature type="signal peptide" evidence="1">
    <location>
        <begin position="1"/>
        <end position="27"/>
    </location>
</feature>
<dbReference type="EMBL" id="LROM01000143">
    <property type="protein sequence ID" value="OEZ92905.1"/>
    <property type="molecule type" value="Genomic_DNA"/>
</dbReference>
<evidence type="ECO:0000313" key="3">
    <source>
        <dbReference type="EMBL" id="OEZ92905.1"/>
    </source>
</evidence>
<dbReference type="Pfam" id="PF04972">
    <property type="entry name" value="BON"/>
    <property type="match status" value="1"/>
</dbReference>
<evidence type="ECO:0000259" key="2">
    <source>
        <dbReference type="PROSITE" id="PS50914"/>
    </source>
</evidence>
<dbReference type="PROSITE" id="PS50914">
    <property type="entry name" value="BON"/>
    <property type="match status" value="1"/>
</dbReference>
<dbReference type="AlphaFoldDB" id="A0A1E7W941"/>
<name>A0A1E7W941_9BURK</name>
<dbReference type="Proteomes" id="UP000175989">
    <property type="component" value="Unassembled WGS sequence"/>
</dbReference>
<accession>A0A1E7W941</accession>
<dbReference type="InterPro" id="IPR051686">
    <property type="entry name" value="Lipoprotein_DolP"/>
</dbReference>
<organism evidence="3 4">
    <name type="scientific">Duganella phyllosphaerae</name>
    <dbReference type="NCBI Taxonomy" id="762836"/>
    <lineage>
        <taxon>Bacteria</taxon>
        <taxon>Pseudomonadati</taxon>
        <taxon>Pseudomonadota</taxon>
        <taxon>Betaproteobacteria</taxon>
        <taxon>Burkholderiales</taxon>
        <taxon>Oxalobacteraceae</taxon>
        <taxon>Telluria group</taxon>
        <taxon>Duganella</taxon>
    </lineage>
</organism>
<dbReference type="RefSeq" id="WP_070251636.1">
    <property type="nucleotide sequence ID" value="NZ_LROM01000143.1"/>
</dbReference>
<dbReference type="PATRIC" id="fig|762836.4.peg.4886"/>